<dbReference type="AlphaFoldDB" id="A0A183AR42"/>
<protein>
    <submittedName>
        <fullName evidence="6">XPGN domain-containing protein</fullName>
    </submittedName>
</protein>
<name>A0A183AR42_9TREM</name>
<sequence length="130" mass="15326">MGVRGLSTYISHDPNSFTKYELHNTYLVFDAENYINHCYRNSGLARQFGGEYMDFAVYVRMFLKQLRRCRITPIFIFDGCHGKQVRWSFTFGMFPSVITVLFVIYGLSYLHDLVLVAMFPETVILEYEYL</sequence>
<feature type="transmembrane region" description="Helical" evidence="2">
    <location>
        <begin position="91"/>
        <end position="110"/>
    </location>
</feature>
<gene>
    <name evidence="4" type="ORF">ECPE_LOCUS9427</name>
</gene>
<evidence type="ECO:0000313" key="4">
    <source>
        <dbReference type="EMBL" id="VDP85347.1"/>
    </source>
</evidence>
<evidence type="ECO:0000256" key="2">
    <source>
        <dbReference type="SAM" id="Phobius"/>
    </source>
</evidence>
<dbReference type="InterPro" id="IPR029060">
    <property type="entry name" value="PIN-like_dom_sf"/>
</dbReference>
<dbReference type="WBParaSite" id="ECPE_0000945601-mRNA-1">
    <property type="protein sequence ID" value="ECPE_0000945601-mRNA-1"/>
    <property type="gene ID" value="ECPE_0000945601"/>
</dbReference>
<evidence type="ECO:0000313" key="5">
    <source>
        <dbReference type="Proteomes" id="UP000272942"/>
    </source>
</evidence>
<reference evidence="6" key="1">
    <citation type="submission" date="2016-06" db="UniProtKB">
        <authorList>
            <consortium name="WormBaseParasite"/>
        </authorList>
    </citation>
    <scope>IDENTIFICATION</scope>
</reference>
<organism evidence="6">
    <name type="scientific">Echinostoma caproni</name>
    <dbReference type="NCBI Taxonomy" id="27848"/>
    <lineage>
        <taxon>Eukaryota</taxon>
        <taxon>Metazoa</taxon>
        <taxon>Spiralia</taxon>
        <taxon>Lophotrochozoa</taxon>
        <taxon>Platyhelminthes</taxon>
        <taxon>Trematoda</taxon>
        <taxon>Digenea</taxon>
        <taxon>Plagiorchiida</taxon>
        <taxon>Echinostomata</taxon>
        <taxon>Echinostomatoidea</taxon>
        <taxon>Echinostomatidae</taxon>
        <taxon>Echinostoma</taxon>
    </lineage>
</organism>
<dbReference type="SUPFAM" id="SSF88723">
    <property type="entry name" value="PIN domain-like"/>
    <property type="match status" value="1"/>
</dbReference>
<keyword evidence="2" id="KW-1133">Transmembrane helix</keyword>
<proteinExistence type="inferred from homology"/>
<dbReference type="Pfam" id="PF00752">
    <property type="entry name" value="XPG_N"/>
    <property type="match status" value="1"/>
</dbReference>
<dbReference type="PANTHER" id="PTHR15665">
    <property type="entry name" value="ASTEROID PROTEIN"/>
    <property type="match status" value="1"/>
</dbReference>
<feature type="domain" description="XPG N-terminal" evidence="3">
    <location>
        <begin position="1"/>
        <end position="80"/>
    </location>
</feature>
<dbReference type="Gene3D" id="3.40.50.1010">
    <property type="entry name" value="5'-nuclease"/>
    <property type="match status" value="1"/>
</dbReference>
<dbReference type="OrthoDB" id="25987at2759"/>
<dbReference type="GO" id="GO:0004518">
    <property type="term" value="F:nuclease activity"/>
    <property type="evidence" value="ECO:0007669"/>
    <property type="project" value="InterPro"/>
</dbReference>
<dbReference type="InterPro" id="IPR026832">
    <property type="entry name" value="Asteroid"/>
</dbReference>
<dbReference type="InterPro" id="IPR006085">
    <property type="entry name" value="XPG_DNA_repair_N"/>
</dbReference>
<keyword evidence="5" id="KW-1185">Reference proteome</keyword>
<evidence type="ECO:0000256" key="1">
    <source>
        <dbReference type="ARBA" id="ARBA00007398"/>
    </source>
</evidence>
<dbReference type="EMBL" id="UZAN01047408">
    <property type="protein sequence ID" value="VDP85347.1"/>
    <property type="molecule type" value="Genomic_DNA"/>
</dbReference>
<evidence type="ECO:0000259" key="3">
    <source>
        <dbReference type="Pfam" id="PF00752"/>
    </source>
</evidence>
<dbReference type="Proteomes" id="UP000272942">
    <property type="component" value="Unassembled WGS sequence"/>
</dbReference>
<evidence type="ECO:0000313" key="6">
    <source>
        <dbReference type="WBParaSite" id="ECPE_0000945601-mRNA-1"/>
    </source>
</evidence>
<keyword evidence="2" id="KW-0472">Membrane</keyword>
<dbReference type="PANTHER" id="PTHR15665:SF1">
    <property type="entry name" value="PROTEIN ASTEROID HOMOLOG 1"/>
    <property type="match status" value="1"/>
</dbReference>
<accession>A0A183AR42</accession>
<keyword evidence="2" id="KW-0812">Transmembrane</keyword>
<comment type="similarity">
    <text evidence="1">Belongs to the asteroid family.</text>
</comment>
<reference evidence="4 5" key="2">
    <citation type="submission" date="2018-11" db="EMBL/GenBank/DDBJ databases">
        <authorList>
            <consortium name="Pathogen Informatics"/>
        </authorList>
    </citation>
    <scope>NUCLEOTIDE SEQUENCE [LARGE SCALE GENOMIC DNA]</scope>
    <source>
        <strain evidence="4 5">Egypt</strain>
    </source>
</reference>